<protein>
    <recommendedName>
        <fullName evidence="3">ALBINO3-like protein 2, chloroplastic</fullName>
    </recommendedName>
</protein>
<dbReference type="InterPro" id="IPR019734">
    <property type="entry name" value="TPR_rpt"/>
</dbReference>
<accession>A0AA88R5I0</accession>
<keyword evidence="2" id="KW-1185">Reference proteome</keyword>
<dbReference type="InterPro" id="IPR011990">
    <property type="entry name" value="TPR-like_helical_dom_sf"/>
</dbReference>
<organism evidence="1 2">
    <name type="scientific">Escallonia rubra</name>
    <dbReference type="NCBI Taxonomy" id="112253"/>
    <lineage>
        <taxon>Eukaryota</taxon>
        <taxon>Viridiplantae</taxon>
        <taxon>Streptophyta</taxon>
        <taxon>Embryophyta</taxon>
        <taxon>Tracheophyta</taxon>
        <taxon>Spermatophyta</taxon>
        <taxon>Magnoliopsida</taxon>
        <taxon>eudicotyledons</taxon>
        <taxon>Gunneridae</taxon>
        <taxon>Pentapetalae</taxon>
        <taxon>asterids</taxon>
        <taxon>campanulids</taxon>
        <taxon>Escalloniales</taxon>
        <taxon>Escalloniaceae</taxon>
        <taxon>Escallonia</taxon>
    </lineage>
</organism>
<sequence length="308" mass="34158">MSGMLVLNFVVVDLWDGIWETRYASSDLGGASAMLRQIWVQIWAMLRRCLGNASSDLGSGCLVYWVTNGLLNLIQQLCLLHPNIREKLGLPPRVSPLTAAIPQELAEPGVTSLDPSRKQRFISAHNLAPLELLSIRYLSEGKKDRAVPLLRLALDKDPECARALLVLGQTLVQEGRHAEATVYLERAITKLLFVGHPADSEDVDLLILASQWAGAACLLQSKKEEGLLHLERVAGLKEPEGPERKAQYYEALVMLASTLYGEGRKAEAAKYFRLAAAYDSAYNSFVEKCENDEDSFVSDLVSSRRKDY</sequence>
<comment type="caution">
    <text evidence="1">The sequence shown here is derived from an EMBL/GenBank/DDBJ whole genome shotgun (WGS) entry which is preliminary data.</text>
</comment>
<evidence type="ECO:0008006" key="3">
    <source>
        <dbReference type="Google" id="ProtNLM"/>
    </source>
</evidence>
<dbReference type="Proteomes" id="UP001187471">
    <property type="component" value="Unassembled WGS sequence"/>
</dbReference>
<dbReference type="Pfam" id="PF13432">
    <property type="entry name" value="TPR_16"/>
    <property type="match status" value="1"/>
</dbReference>
<name>A0AA88R5I0_9ASTE</name>
<dbReference type="EMBL" id="JAVXUO010001870">
    <property type="protein sequence ID" value="KAK2978489.1"/>
    <property type="molecule type" value="Genomic_DNA"/>
</dbReference>
<dbReference type="SUPFAM" id="SSF48452">
    <property type="entry name" value="TPR-like"/>
    <property type="match status" value="1"/>
</dbReference>
<dbReference type="Pfam" id="PF13181">
    <property type="entry name" value="TPR_8"/>
    <property type="match status" value="1"/>
</dbReference>
<dbReference type="Gene3D" id="1.25.40.10">
    <property type="entry name" value="Tetratricopeptide repeat domain"/>
    <property type="match status" value="1"/>
</dbReference>
<dbReference type="AlphaFoldDB" id="A0AA88R5I0"/>
<reference evidence="1" key="1">
    <citation type="submission" date="2022-12" db="EMBL/GenBank/DDBJ databases">
        <title>Draft genome assemblies for two species of Escallonia (Escalloniales).</title>
        <authorList>
            <person name="Chanderbali A."/>
            <person name="Dervinis C."/>
            <person name="Anghel I."/>
            <person name="Soltis D."/>
            <person name="Soltis P."/>
            <person name="Zapata F."/>
        </authorList>
    </citation>
    <scope>NUCLEOTIDE SEQUENCE</scope>
    <source>
        <strain evidence="1">UCBG92.1500</strain>
        <tissue evidence="1">Leaf</tissue>
    </source>
</reference>
<evidence type="ECO:0000313" key="1">
    <source>
        <dbReference type="EMBL" id="KAK2978489.1"/>
    </source>
</evidence>
<proteinExistence type="predicted"/>
<evidence type="ECO:0000313" key="2">
    <source>
        <dbReference type="Proteomes" id="UP001187471"/>
    </source>
</evidence>
<gene>
    <name evidence="1" type="ORF">RJ640_003243</name>
</gene>